<dbReference type="AlphaFoldDB" id="A0AAQ3LB31"/>
<dbReference type="InterPro" id="IPR046887">
    <property type="entry name" value="RsmE_PUA-like"/>
</dbReference>
<dbReference type="EMBL" id="CP136920">
    <property type="protein sequence ID" value="WOO42441.1"/>
    <property type="molecule type" value="Genomic_DNA"/>
</dbReference>
<proteinExistence type="inferred from homology"/>
<evidence type="ECO:0000313" key="13">
    <source>
        <dbReference type="EMBL" id="WOO42441.1"/>
    </source>
</evidence>
<keyword evidence="7 10" id="KW-0949">S-adenosyl-L-methionine</keyword>
<dbReference type="EC" id="2.1.1.193" evidence="10"/>
<keyword evidence="3 10" id="KW-0963">Cytoplasm</keyword>
<dbReference type="Pfam" id="PF20260">
    <property type="entry name" value="PUA_4"/>
    <property type="match status" value="1"/>
</dbReference>
<dbReference type="InterPro" id="IPR046886">
    <property type="entry name" value="RsmE_MTase_dom"/>
</dbReference>
<evidence type="ECO:0000256" key="5">
    <source>
        <dbReference type="ARBA" id="ARBA00022603"/>
    </source>
</evidence>
<dbReference type="CDD" id="cd18084">
    <property type="entry name" value="RsmE-like"/>
    <property type="match status" value="1"/>
</dbReference>
<feature type="domain" description="Ribosomal RNA small subunit methyltransferase E PUA-like" evidence="12">
    <location>
        <begin position="21"/>
        <end position="49"/>
    </location>
</feature>
<evidence type="ECO:0000256" key="7">
    <source>
        <dbReference type="ARBA" id="ARBA00022691"/>
    </source>
</evidence>
<dbReference type="SUPFAM" id="SSF75217">
    <property type="entry name" value="alpha/beta knot"/>
    <property type="match status" value="1"/>
</dbReference>
<dbReference type="GO" id="GO:0005737">
    <property type="term" value="C:cytoplasm"/>
    <property type="evidence" value="ECO:0007669"/>
    <property type="project" value="UniProtKB-SubCell"/>
</dbReference>
<evidence type="ECO:0000256" key="2">
    <source>
        <dbReference type="ARBA" id="ARBA00005528"/>
    </source>
</evidence>
<dbReference type="InterPro" id="IPR029026">
    <property type="entry name" value="tRNA_m1G_MTases_N"/>
</dbReference>
<dbReference type="PANTHER" id="PTHR30027">
    <property type="entry name" value="RIBOSOMAL RNA SMALL SUBUNIT METHYLTRANSFERASE E"/>
    <property type="match status" value="1"/>
</dbReference>
<feature type="domain" description="Ribosomal RNA small subunit methyltransferase E methyltransferase" evidence="11">
    <location>
        <begin position="75"/>
        <end position="240"/>
    </location>
</feature>
<dbReference type="KEGG" id="puo:RZN69_05015"/>
<dbReference type="InterPro" id="IPR015947">
    <property type="entry name" value="PUA-like_sf"/>
</dbReference>
<dbReference type="GO" id="GO:0070042">
    <property type="term" value="F:rRNA (uridine-N3-)-methyltransferase activity"/>
    <property type="evidence" value="ECO:0007669"/>
    <property type="project" value="TreeGrafter"/>
</dbReference>
<comment type="function">
    <text evidence="8 10">Specifically methylates the N3 position of the uracil ring of uridine 1498 (m3U1498) in 16S rRNA. Acts on the fully assembled 30S ribosomal subunit.</text>
</comment>
<dbReference type="Pfam" id="PF04452">
    <property type="entry name" value="Methyltrans_RNA"/>
    <property type="match status" value="1"/>
</dbReference>
<evidence type="ECO:0000259" key="12">
    <source>
        <dbReference type="Pfam" id="PF20260"/>
    </source>
</evidence>
<dbReference type="Proteomes" id="UP001304300">
    <property type="component" value="Chromosome"/>
</dbReference>
<evidence type="ECO:0000256" key="4">
    <source>
        <dbReference type="ARBA" id="ARBA00022552"/>
    </source>
</evidence>
<keyword evidence="6 10" id="KW-0808">Transferase</keyword>
<comment type="similarity">
    <text evidence="2 10">Belongs to the RNA methyltransferase RsmE family.</text>
</comment>
<sequence length="246" mass="27109">MAGLRAFYDGEIPNSGASLRLNPDESRHLVRALRVRPGEKVELLNGMGARISTVFECEVQKMAELKVEKVTSEAKSSVEITLIQGLPKGKTFDSIIRQATEIGVHRIIPLMSDYSEVRLDSARAENKRAHWQTTAREACKQCGNPWLPEISMPMKLKSVLGGLFDDSTRIVASLQPGSVQIIERSDLLRKASSVVIAIGPEGDFSEAEYSLLSEHSFHPVKLARQILRSDTAATYLLSIVEALTAH</sequence>
<dbReference type="RefSeq" id="WP_317834962.1">
    <property type="nucleotide sequence ID" value="NZ_CP136920.1"/>
</dbReference>
<organism evidence="13 14">
    <name type="scientific">Rubellicoccus peritrichatus</name>
    <dbReference type="NCBI Taxonomy" id="3080537"/>
    <lineage>
        <taxon>Bacteria</taxon>
        <taxon>Pseudomonadati</taxon>
        <taxon>Verrucomicrobiota</taxon>
        <taxon>Opitutia</taxon>
        <taxon>Puniceicoccales</taxon>
        <taxon>Cerasicoccaceae</taxon>
        <taxon>Rubellicoccus</taxon>
    </lineage>
</organism>
<keyword evidence="14" id="KW-1185">Reference proteome</keyword>
<keyword evidence="5 10" id="KW-0489">Methyltransferase</keyword>
<evidence type="ECO:0000256" key="10">
    <source>
        <dbReference type="PIRNR" id="PIRNR015601"/>
    </source>
</evidence>
<gene>
    <name evidence="13" type="ORF">RZN69_05015</name>
</gene>
<protein>
    <recommendedName>
        <fullName evidence="10">Ribosomal RNA small subunit methyltransferase E</fullName>
        <ecNumber evidence="10">2.1.1.193</ecNumber>
    </recommendedName>
</protein>
<evidence type="ECO:0000313" key="14">
    <source>
        <dbReference type="Proteomes" id="UP001304300"/>
    </source>
</evidence>
<keyword evidence="4 10" id="KW-0698">rRNA processing</keyword>
<dbReference type="PIRSF" id="PIRSF015601">
    <property type="entry name" value="MTase_slr0722"/>
    <property type="match status" value="1"/>
</dbReference>
<evidence type="ECO:0000259" key="11">
    <source>
        <dbReference type="Pfam" id="PF04452"/>
    </source>
</evidence>
<evidence type="ECO:0000256" key="8">
    <source>
        <dbReference type="ARBA" id="ARBA00025699"/>
    </source>
</evidence>
<dbReference type="Gene3D" id="3.40.1280.10">
    <property type="match status" value="1"/>
</dbReference>
<dbReference type="PANTHER" id="PTHR30027:SF3">
    <property type="entry name" value="16S RRNA (URACIL(1498)-N(3))-METHYLTRANSFERASE"/>
    <property type="match status" value="1"/>
</dbReference>
<evidence type="ECO:0000256" key="9">
    <source>
        <dbReference type="ARBA" id="ARBA00047944"/>
    </source>
</evidence>
<reference evidence="13 14" key="1">
    <citation type="submission" date="2023-10" db="EMBL/GenBank/DDBJ databases">
        <title>Rubellicoccus peritrichatus gen. nov., sp. nov., isolated from an algae of coral reef tank.</title>
        <authorList>
            <person name="Luo J."/>
        </authorList>
    </citation>
    <scope>NUCLEOTIDE SEQUENCE [LARGE SCALE GENOMIC DNA]</scope>
    <source>
        <strain evidence="13 14">CR14</strain>
    </source>
</reference>
<evidence type="ECO:0000256" key="3">
    <source>
        <dbReference type="ARBA" id="ARBA00022490"/>
    </source>
</evidence>
<dbReference type="SUPFAM" id="SSF88697">
    <property type="entry name" value="PUA domain-like"/>
    <property type="match status" value="1"/>
</dbReference>
<dbReference type="NCBIfam" id="TIGR00046">
    <property type="entry name" value="RsmE family RNA methyltransferase"/>
    <property type="match status" value="1"/>
</dbReference>
<evidence type="ECO:0000256" key="6">
    <source>
        <dbReference type="ARBA" id="ARBA00022679"/>
    </source>
</evidence>
<dbReference type="InterPro" id="IPR006700">
    <property type="entry name" value="RsmE"/>
</dbReference>
<name>A0AAQ3LB31_9BACT</name>
<evidence type="ECO:0000256" key="1">
    <source>
        <dbReference type="ARBA" id="ARBA00004496"/>
    </source>
</evidence>
<accession>A0AAQ3LB31</accession>
<comment type="catalytic activity">
    <reaction evidence="9 10">
        <text>uridine(1498) in 16S rRNA + S-adenosyl-L-methionine = N(3)-methyluridine(1498) in 16S rRNA + S-adenosyl-L-homocysteine + H(+)</text>
        <dbReference type="Rhea" id="RHEA:42920"/>
        <dbReference type="Rhea" id="RHEA-COMP:10283"/>
        <dbReference type="Rhea" id="RHEA-COMP:10284"/>
        <dbReference type="ChEBI" id="CHEBI:15378"/>
        <dbReference type="ChEBI" id="CHEBI:57856"/>
        <dbReference type="ChEBI" id="CHEBI:59789"/>
        <dbReference type="ChEBI" id="CHEBI:65315"/>
        <dbReference type="ChEBI" id="CHEBI:74502"/>
        <dbReference type="EC" id="2.1.1.193"/>
    </reaction>
</comment>
<dbReference type="GO" id="GO:0070475">
    <property type="term" value="P:rRNA base methylation"/>
    <property type="evidence" value="ECO:0007669"/>
    <property type="project" value="TreeGrafter"/>
</dbReference>
<comment type="subcellular location">
    <subcellularLocation>
        <location evidence="1 10">Cytoplasm</location>
    </subcellularLocation>
</comment>
<dbReference type="InterPro" id="IPR029028">
    <property type="entry name" value="Alpha/beta_knot_MTases"/>
</dbReference>